<reference evidence="2 3" key="1">
    <citation type="submission" date="2019-08" db="EMBL/GenBank/DDBJ databases">
        <title>Prosopis cineraria nodule microbiome.</title>
        <authorList>
            <person name="Ali R."/>
            <person name="Chaluvadi S.R."/>
            <person name="Wang X."/>
        </authorList>
    </citation>
    <scope>NUCLEOTIDE SEQUENCE [LARGE SCALE GENOMIC DNA]</scope>
    <source>
        <strain evidence="2 3">BG7</strain>
    </source>
</reference>
<evidence type="ECO:0000313" key="3">
    <source>
        <dbReference type="Proteomes" id="UP000326881"/>
    </source>
</evidence>
<evidence type="ECO:0000313" key="2">
    <source>
        <dbReference type="EMBL" id="QFY60092.1"/>
    </source>
</evidence>
<sequence>MFFLPRSFSPRTAMHHSAETAQPLHETPLLSMSLLLRAMALIATLAALTLAISIGGRWIGERISLAGNTDSVAPVTLTIGRDTLEVPANAIRFSSQRKDGVAERADLYLTWPQMQGYTKDNRDRFDDISQSSGLIFMQITQSTMSRDMSGRLEPIYNHLVDGKSETFGAGMTLHHFRADAGYPGEVLLTAPRVNGDDYVVRCMLPATAEAATSGDCQRDIKVGRDLSVLYRFSSQHLPDWDHIDAAIRHFVEARLVTRSDAGR</sequence>
<dbReference type="EMBL" id="CP043498">
    <property type="protein sequence ID" value="QFY60092.1"/>
    <property type="molecule type" value="Genomic_DNA"/>
</dbReference>
<proteinExistence type="predicted"/>
<name>A0A5Q0C3K2_9HYPH</name>
<dbReference type="KEGG" id="rgr:FZ934_06400"/>
<keyword evidence="1" id="KW-1133">Transmembrane helix</keyword>
<dbReference type="RefSeq" id="WP_153270371.1">
    <property type="nucleotide sequence ID" value="NZ_CP043498.1"/>
</dbReference>
<accession>A0A5Q0C3K2</accession>
<keyword evidence="1" id="KW-0472">Membrane</keyword>
<evidence type="ECO:0008006" key="4">
    <source>
        <dbReference type="Google" id="ProtNLM"/>
    </source>
</evidence>
<dbReference type="AlphaFoldDB" id="A0A5Q0C3K2"/>
<protein>
    <recommendedName>
        <fullName evidence="4">Transmembrane anchored protein</fullName>
    </recommendedName>
</protein>
<gene>
    <name evidence="2" type="ORF">FZ934_06400</name>
</gene>
<evidence type="ECO:0000256" key="1">
    <source>
        <dbReference type="SAM" id="Phobius"/>
    </source>
</evidence>
<dbReference type="OrthoDB" id="7959514at2"/>
<dbReference type="Proteomes" id="UP000326881">
    <property type="component" value="Chromosome"/>
</dbReference>
<organism evidence="2 3">
    <name type="scientific">Rhizobium grahamii</name>
    <dbReference type="NCBI Taxonomy" id="1120045"/>
    <lineage>
        <taxon>Bacteria</taxon>
        <taxon>Pseudomonadati</taxon>
        <taxon>Pseudomonadota</taxon>
        <taxon>Alphaproteobacteria</taxon>
        <taxon>Hyphomicrobiales</taxon>
        <taxon>Rhizobiaceae</taxon>
        <taxon>Rhizobium/Agrobacterium group</taxon>
        <taxon>Rhizobium</taxon>
    </lineage>
</organism>
<keyword evidence="1" id="KW-0812">Transmembrane</keyword>
<keyword evidence="3" id="KW-1185">Reference proteome</keyword>
<feature type="transmembrane region" description="Helical" evidence="1">
    <location>
        <begin position="34"/>
        <end position="54"/>
    </location>
</feature>